<reference evidence="1" key="1">
    <citation type="submission" date="2020-05" db="EMBL/GenBank/DDBJ databases">
        <title>Mycena genomes resolve the evolution of fungal bioluminescence.</title>
        <authorList>
            <person name="Tsai I.J."/>
        </authorList>
    </citation>
    <scope>NUCLEOTIDE SEQUENCE</scope>
    <source>
        <strain evidence="1">160909Yilan</strain>
    </source>
</reference>
<dbReference type="Proteomes" id="UP000623467">
    <property type="component" value="Unassembled WGS sequence"/>
</dbReference>
<dbReference type="InterPro" id="IPR036537">
    <property type="entry name" value="Adaptor_Cbl_N_dom_sf"/>
</dbReference>
<organism evidence="1 2">
    <name type="scientific">Mycena sanguinolenta</name>
    <dbReference type="NCBI Taxonomy" id="230812"/>
    <lineage>
        <taxon>Eukaryota</taxon>
        <taxon>Fungi</taxon>
        <taxon>Dikarya</taxon>
        <taxon>Basidiomycota</taxon>
        <taxon>Agaricomycotina</taxon>
        <taxon>Agaricomycetes</taxon>
        <taxon>Agaricomycetidae</taxon>
        <taxon>Agaricales</taxon>
        <taxon>Marasmiineae</taxon>
        <taxon>Mycenaceae</taxon>
        <taxon>Mycena</taxon>
    </lineage>
</organism>
<dbReference type="Gene3D" id="1.20.930.20">
    <property type="entry name" value="Adaptor protein Cbl, N-terminal domain"/>
    <property type="match status" value="1"/>
</dbReference>
<proteinExistence type="predicted"/>
<dbReference type="EMBL" id="JACAZH010000002">
    <property type="protein sequence ID" value="KAF7375836.1"/>
    <property type="molecule type" value="Genomic_DNA"/>
</dbReference>
<sequence length="187" mass="20921">MRFRFPSRARLKLKPLRSGGSGTSSDILQTSLLALKESADVFPPLKTAVGGVIALWDIAERAKYSETEARSIAERTQEILDVFADAIPDPSAISLPMLESIIRFTVLLDEIKNGLERIEHAKTLSRIRHLNRNARTLEEMKIRLDEAYMDFVAASTLRSEVQHHGVNEKLVALNADVNEIRTVVVET</sequence>
<comment type="caution">
    <text evidence="1">The sequence shown here is derived from an EMBL/GenBank/DDBJ whole genome shotgun (WGS) entry which is preliminary data.</text>
</comment>
<accession>A0A8H7DLQ2</accession>
<name>A0A8H7DLQ2_9AGAR</name>
<dbReference type="CDD" id="cd21037">
    <property type="entry name" value="MLKL_NTD"/>
    <property type="match status" value="1"/>
</dbReference>
<protein>
    <submittedName>
        <fullName evidence="1">Uncharacterized protein</fullName>
    </submittedName>
</protein>
<keyword evidence="2" id="KW-1185">Reference proteome</keyword>
<dbReference type="InterPro" id="IPR059179">
    <property type="entry name" value="MLKL-like_MCAfunc"/>
</dbReference>
<dbReference type="GO" id="GO:0007166">
    <property type="term" value="P:cell surface receptor signaling pathway"/>
    <property type="evidence" value="ECO:0007669"/>
    <property type="project" value="InterPro"/>
</dbReference>
<evidence type="ECO:0000313" key="1">
    <source>
        <dbReference type="EMBL" id="KAF7375836.1"/>
    </source>
</evidence>
<dbReference type="AlphaFoldDB" id="A0A8H7DLQ2"/>
<dbReference type="OrthoDB" id="3266026at2759"/>
<evidence type="ECO:0000313" key="2">
    <source>
        <dbReference type="Proteomes" id="UP000623467"/>
    </source>
</evidence>
<gene>
    <name evidence="1" type="ORF">MSAN_00473500</name>
</gene>